<evidence type="ECO:0000313" key="2">
    <source>
        <dbReference type="Proteomes" id="UP000187203"/>
    </source>
</evidence>
<dbReference type="Proteomes" id="UP000187203">
    <property type="component" value="Unassembled WGS sequence"/>
</dbReference>
<comment type="caution">
    <text evidence="1">The sequence shown here is derived from an EMBL/GenBank/DDBJ whole genome shotgun (WGS) entry which is preliminary data.</text>
</comment>
<proteinExistence type="predicted"/>
<protein>
    <submittedName>
        <fullName evidence="1">Uncharacterized protein</fullName>
    </submittedName>
</protein>
<evidence type="ECO:0000313" key="1">
    <source>
        <dbReference type="EMBL" id="OMO75588.1"/>
    </source>
</evidence>
<keyword evidence="2" id="KW-1185">Reference proteome</keyword>
<name>A0A1R3HZ06_9ROSI</name>
<organism evidence="1 2">
    <name type="scientific">Corchorus olitorius</name>
    <dbReference type="NCBI Taxonomy" id="93759"/>
    <lineage>
        <taxon>Eukaryota</taxon>
        <taxon>Viridiplantae</taxon>
        <taxon>Streptophyta</taxon>
        <taxon>Embryophyta</taxon>
        <taxon>Tracheophyta</taxon>
        <taxon>Spermatophyta</taxon>
        <taxon>Magnoliopsida</taxon>
        <taxon>eudicotyledons</taxon>
        <taxon>Gunneridae</taxon>
        <taxon>Pentapetalae</taxon>
        <taxon>rosids</taxon>
        <taxon>malvids</taxon>
        <taxon>Malvales</taxon>
        <taxon>Malvaceae</taxon>
        <taxon>Grewioideae</taxon>
        <taxon>Apeibeae</taxon>
        <taxon>Corchorus</taxon>
    </lineage>
</organism>
<accession>A0A1R3HZ06</accession>
<dbReference type="EMBL" id="AWUE01019194">
    <property type="protein sequence ID" value="OMO75588.1"/>
    <property type="molecule type" value="Genomic_DNA"/>
</dbReference>
<gene>
    <name evidence="1" type="ORF">COLO4_25992</name>
</gene>
<sequence>MPFLSNAKWHNRCIPIIHQVGFCNTKWQLILLNMEPDGMLVDRMYLAQIVKVGKAGDTQLCQLFYGGIVNRVSLLTVKSLWDCYCQLPRNMISEMINVDDIDISPETMTDTDRSACEIVFAALGMKKRGGKHAMPLL</sequence>
<dbReference type="AlphaFoldDB" id="A0A1R3HZ06"/>
<reference evidence="2" key="1">
    <citation type="submission" date="2013-09" db="EMBL/GenBank/DDBJ databases">
        <title>Corchorus olitorius genome sequencing.</title>
        <authorList>
            <person name="Alam M."/>
            <person name="Haque M.S."/>
            <person name="Islam M.S."/>
            <person name="Emdad E.M."/>
            <person name="Islam M.M."/>
            <person name="Ahmed B."/>
            <person name="Halim A."/>
            <person name="Hossen Q.M.M."/>
            <person name="Hossain M.Z."/>
            <person name="Ahmed R."/>
            <person name="Khan M.M."/>
            <person name="Islam R."/>
            <person name="Rashid M.M."/>
            <person name="Khan S.A."/>
            <person name="Rahman M.S."/>
            <person name="Alam M."/>
            <person name="Yahiya A.S."/>
            <person name="Khan M.S."/>
            <person name="Azam M.S."/>
            <person name="Haque T."/>
            <person name="Lashkar M.Z.H."/>
            <person name="Akhand A.I."/>
            <person name="Morshed G."/>
            <person name="Roy S."/>
            <person name="Uddin K.S."/>
            <person name="Rabeya T."/>
            <person name="Hossain A.S."/>
            <person name="Chowdhury A."/>
            <person name="Snigdha A.R."/>
            <person name="Mortoza M.S."/>
            <person name="Matin S.A."/>
            <person name="Hoque S.M.E."/>
            <person name="Islam M.K."/>
            <person name="Roy D.K."/>
            <person name="Haider R."/>
            <person name="Moosa M.M."/>
            <person name="Elias S.M."/>
            <person name="Hasan A.M."/>
            <person name="Jahan S."/>
            <person name="Shafiuddin M."/>
            <person name="Mahmood N."/>
            <person name="Shommy N.S."/>
        </authorList>
    </citation>
    <scope>NUCLEOTIDE SEQUENCE [LARGE SCALE GENOMIC DNA]</scope>
    <source>
        <strain evidence="2">cv. O-4</strain>
    </source>
</reference>